<keyword evidence="1" id="KW-1133">Transmembrane helix</keyword>
<organism evidence="2">
    <name type="scientific">marine sediment metagenome</name>
    <dbReference type="NCBI Taxonomy" id="412755"/>
    <lineage>
        <taxon>unclassified sequences</taxon>
        <taxon>metagenomes</taxon>
        <taxon>ecological metagenomes</taxon>
    </lineage>
</organism>
<proteinExistence type="predicted"/>
<gene>
    <name evidence="2" type="ORF">S03H2_67081</name>
</gene>
<reference evidence="2" key="1">
    <citation type="journal article" date="2014" name="Front. Microbiol.">
        <title>High frequency of phylogenetically diverse reductive dehalogenase-homologous genes in deep subseafloor sedimentary metagenomes.</title>
        <authorList>
            <person name="Kawai M."/>
            <person name="Futagami T."/>
            <person name="Toyoda A."/>
            <person name="Takaki Y."/>
            <person name="Nishi S."/>
            <person name="Hori S."/>
            <person name="Arai W."/>
            <person name="Tsubouchi T."/>
            <person name="Morono Y."/>
            <person name="Uchiyama I."/>
            <person name="Ito T."/>
            <person name="Fujiyama A."/>
            <person name="Inagaki F."/>
            <person name="Takami H."/>
        </authorList>
    </citation>
    <scope>NUCLEOTIDE SEQUENCE</scope>
    <source>
        <strain evidence="2">Expedition CK06-06</strain>
    </source>
</reference>
<dbReference type="EMBL" id="BARU01043866">
    <property type="protein sequence ID" value="GAH85943.1"/>
    <property type="molecule type" value="Genomic_DNA"/>
</dbReference>
<comment type="caution">
    <text evidence="2">The sequence shown here is derived from an EMBL/GenBank/DDBJ whole genome shotgun (WGS) entry which is preliminary data.</text>
</comment>
<feature type="transmembrane region" description="Helical" evidence="1">
    <location>
        <begin position="45"/>
        <end position="64"/>
    </location>
</feature>
<dbReference type="AlphaFoldDB" id="X1KVD5"/>
<name>X1KVD5_9ZZZZ</name>
<sequence length="71" mass="8207">LTINVDDLEIGVYSYKCVVFDQNNNSAFDYVRVTVNSIVPEFSNLHYLSFILMSVVLLISVVKLNKHRKRN</sequence>
<feature type="non-terminal residue" evidence="2">
    <location>
        <position position="1"/>
    </location>
</feature>
<evidence type="ECO:0000313" key="2">
    <source>
        <dbReference type="EMBL" id="GAH85943.1"/>
    </source>
</evidence>
<evidence type="ECO:0000256" key="1">
    <source>
        <dbReference type="SAM" id="Phobius"/>
    </source>
</evidence>
<keyword evidence="1" id="KW-0472">Membrane</keyword>
<accession>X1KVD5</accession>
<protein>
    <submittedName>
        <fullName evidence="2">Uncharacterized protein</fullName>
    </submittedName>
</protein>
<keyword evidence="1" id="KW-0812">Transmembrane</keyword>